<proteinExistence type="inferred from homology"/>
<sequence>MDDHITQRLSIIIKNNLHQGGTIAVRNTLVTRGEPYNRGRKPTLIAPEDLNKLVICHGEEGTASFCGSAVYGLGVEGSLDLYHGDARIASLHWNGPWARTGNQFEATNVNSAKYLVNISGIPSYGILGDVSVIVTEVAC</sequence>
<accession>A0A0U5GD24</accession>
<evidence type="ECO:0000313" key="3">
    <source>
        <dbReference type="Proteomes" id="UP000054771"/>
    </source>
</evidence>
<reference evidence="3" key="1">
    <citation type="journal article" date="2016" name="Genome Announc.">
        <title>Draft genome sequences of fungus Aspergillus calidoustus.</title>
        <authorList>
            <person name="Horn F."/>
            <person name="Linde J."/>
            <person name="Mattern D.J."/>
            <person name="Walther G."/>
            <person name="Guthke R."/>
            <person name="Scherlach K."/>
            <person name="Martin K."/>
            <person name="Brakhage A.A."/>
            <person name="Petzke L."/>
            <person name="Valiante V."/>
        </authorList>
    </citation>
    <scope>NUCLEOTIDE SEQUENCE [LARGE SCALE GENOMIC DNA]</scope>
    <source>
        <strain evidence="3">SF006504</strain>
    </source>
</reference>
<organism evidence="2 3">
    <name type="scientific">Aspergillus calidoustus</name>
    <dbReference type="NCBI Taxonomy" id="454130"/>
    <lineage>
        <taxon>Eukaryota</taxon>
        <taxon>Fungi</taxon>
        <taxon>Dikarya</taxon>
        <taxon>Ascomycota</taxon>
        <taxon>Pezizomycotina</taxon>
        <taxon>Eurotiomycetes</taxon>
        <taxon>Eurotiomycetidae</taxon>
        <taxon>Eurotiales</taxon>
        <taxon>Aspergillaceae</taxon>
        <taxon>Aspergillus</taxon>
        <taxon>Aspergillus subgen. Nidulantes</taxon>
    </lineage>
</organism>
<dbReference type="AlphaFoldDB" id="A0A0U5GD24"/>
<gene>
    <name evidence="2" type="ORF">ASPCAL12625</name>
</gene>
<protein>
    <submittedName>
        <fullName evidence="2">Uncharacterized protein</fullName>
    </submittedName>
</protein>
<dbReference type="EMBL" id="CDMC01000014">
    <property type="protein sequence ID" value="CEL09491.1"/>
    <property type="molecule type" value="Genomic_DNA"/>
</dbReference>
<dbReference type="STRING" id="454130.A0A0U5GD24"/>
<dbReference type="Pfam" id="PF06355">
    <property type="entry name" value="Aegerolysin"/>
    <property type="match status" value="1"/>
</dbReference>
<dbReference type="GO" id="GO:0019836">
    <property type="term" value="P:symbiont-mediated hemolysis of host erythrocyte"/>
    <property type="evidence" value="ECO:0007669"/>
    <property type="project" value="InterPro"/>
</dbReference>
<evidence type="ECO:0000256" key="1">
    <source>
        <dbReference type="ARBA" id="ARBA00010795"/>
    </source>
</evidence>
<dbReference type="Proteomes" id="UP000054771">
    <property type="component" value="Unassembled WGS sequence"/>
</dbReference>
<evidence type="ECO:0000313" key="2">
    <source>
        <dbReference type="EMBL" id="CEL09491.1"/>
    </source>
</evidence>
<keyword evidence="3" id="KW-1185">Reference proteome</keyword>
<comment type="similarity">
    <text evidence="1">Belongs to the aegerolysin family.</text>
</comment>
<dbReference type="Gene3D" id="2.60.270.50">
    <property type="match status" value="1"/>
</dbReference>
<name>A0A0U5GD24_ASPCI</name>
<dbReference type="InterPro" id="IPR009413">
    <property type="entry name" value="Aegerolysin-typ"/>
</dbReference>